<sequence length="302" mass="32852">MDLAAVRTFVAVADAGQFQLAADDLAITQQAASKRVAALEADLGVRLFTRTPRGARLTTDGRAFLPHARALLQAEEHALASVRPGRRALRVDVIGSRVAPAALLRDFHRAHPEIELDVVMLFDADTAISAVRDGTVDATIRAVADPQRQLPDGVASARVLDEALDLLVGPGHEFAHASALTPARLAGHRVWMPGHVRGTEWAAYYEDLAATFGFTIDASGPHFGIEHLMDTIAESPTLSTFAGEWCRPLWPPRHDLRYIPLRDPTPAYPHSLVWHRDNPHPALVALRQHLRATPALETPKAG</sequence>
<dbReference type="PANTHER" id="PTHR30346">
    <property type="entry name" value="TRANSCRIPTIONAL DUAL REGULATOR HCAR-RELATED"/>
    <property type="match status" value="1"/>
</dbReference>
<organism evidence="6 7">
    <name type="scientific">Goodfellowiella coeruleoviolacea</name>
    <dbReference type="NCBI Taxonomy" id="334858"/>
    <lineage>
        <taxon>Bacteria</taxon>
        <taxon>Bacillati</taxon>
        <taxon>Actinomycetota</taxon>
        <taxon>Actinomycetes</taxon>
        <taxon>Pseudonocardiales</taxon>
        <taxon>Pseudonocardiaceae</taxon>
        <taxon>Goodfellowiella</taxon>
    </lineage>
</organism>
<evidence type="ECO:0000256" key="1">
    <source>
        <dbReference type="ARBA" id="ARBA00009437"/>
    </source>
</evidence>
<dbReference type="InterPro" id="IPR036390">
    <property type="entry name" value="WH_DNA-bd_sf"/>
</dbReference>
<dbReference type="SUPFAM" id="SSF53850">
    <property type="entry name" value="Periplasmic binding protein-like II"/>
    <property type="match status" value="1"/>
</dbReference>
<dbReference type="FunFam" id="1.10.10.10:FF:000001">
    <property type="entry name" value="LysR family transcriptional regulator"/>
    <property type="match status" value="1"/>
</dbReference>
<dbReference type="GO" id="GO:0003677">
    <property type="term" value="F:DNA binding"/>
    <property type="evidence" value="ECO:0007669"/>
    <property type="project" value="UniProtKB-KW"/>
</dbReference>
<dbReference type="InterPro" id="IPR036388">
    <property type="entry name" value="WH-like_DNA-bd_sf"/>
</dbReference>
<comment type="similarity">
    <text evidence="1">Belongs to the LysR transcriptional regulatory family.</text>
</comment>
<keyword evidence="7" id="KW-1185">Reference proteome</keyword>
<name>A0AAE3KK50_9PSEU</name>
<dbReference type="Pfam" id="PF00126">
    <property type="entry name" value="HTH_1"/>
    <property type="match status" value="1"/>
</dbReference>
<dbReference type="Proteomes" id="UP001206128">
    <property type="component" value="Unassembled WGS sequence"/>
</dbReference>
<gene>
    <name evidence="6" type="ORF">LX83_005889</name>
</gene>
<dbReference type="Pfam" id="PF03466">
    <property type="entry name" value="LysR_substrate"/>
    <property type="match status" value="1"/>
</dbReference>
<dbReference type="Gene3D" id="3.40.190.10">
    <property type="entry name" value="Periplasmic binding protein-like II"/>
    <property type="match status" value="2"/>
</dbReference>
<dbReference type="PROSITE" id="PS50931">
    <property type="entry name" value="HTH_LYSR"/>
    <property type="match status" value="1"/>
</dbReference>
<proteinExistence type="inferred from homology"/>
<comment type="caution">
    <text evidence="6">The sequence shown here is derived from an EMBL/GenBank/DDBJ whole genome shotgun (WGS) entry which is preliminary data.</text>
</comment>
<protein>
    <submittedName>
        <fullName evidence="6">DNA-binding transcriptional regulator, LysR family</fullName>
    </submittedName>
</protein>
<dbReference type="SUPFAM" id="SSF46785">
    <property type="entry name" value="Winged helix' DNA-binding domain"/>
    <property type="match status" value="1"/>
</dbReference>
<dbReference type="EMBL" id="JAMTCK010000016">
    <property type="protein sequence ID" value="MCP2169009.1"/>
    <property type="molecule type" value="Genomic_DNA"/>
</dbReference>
<dbReference type="PANTHER" id="PTHR30346:SF0">
    <property type="entry name" value="HCA OPERON TRANSCRIPTIONAL ACTIVATOR HCAR"/>
    <property type="match status" value="1"/>
</dbReference>
<dbReference type="PRINTS" id="PR00039">
    <property type="entry name" value="HTHLYSR"/>
</dbReference>
<dbReference type="GO" id="GO:0032993">
    <property type="term" value="C:protein-DNA complex"/>
    <property type="evidence" value="ECO:0007669"/>
    <property type="project" value="TreeGrafter"/>
</dbReference>
<accession>A0AAE3KK50</accession>
<dbReference type="AlphaFoldDB" id="A0AAE3KK50"/>
<dbReference type="Gene3D" id="1.10.10.10">
    <property type="entry name" value="Winged helix-like DNA-binding domain superfamily/Winged helix DNA-binding domain"/>
    <property type="match status" value="1"/>
</dbReference>
<evidence type="ECO:0000256" key="3">
    <source>
        <dbReference type="ARBA" id="ARBA00023125"/>
    </source>
</evidence>
<evidence type="ECO:0000256" key="2">
    <source>
        <dbReference type="ARBA" id="ARBA00023015"/>
    </source>
</evidence>
<feature type="domain" description="HTH lysR-type" evidence="5">
    <location>
        <begin position="1"/>
        <end position="58"/>
    </location>
</feature>
<keyword evidence="4" id="KW-0804">Transcription</keyword>
<dbReference type="GO" id="GO:0003700">
    <property type="term" value="F:DNA-binding transcription factor activity"/>
    <property type="evidence" value="ECO:0007669"/>
    <property type="project" value="InterPro"/>
</dbReference>
<evidence type="ECO:0000313" key="7">
    <source>
        <dbReference type="Proteomes" id="UP001206128"/>
    </source>
</evidence>
<evidence type="ECO:0000256" key="4">
    <source>
        <dbReference type="ARBA" id="ARBA00023163"/>
    </source>
</evidence>
<reference evidence="6" key="1">
    <citation type="submission" date="2022-06" db="EMBL/GenBank/DDBJ databases">
        <title>Genomic Encyclopedia of Archaeal and Bacterial Type Strains, Phase II (KMG-II): from individual species to whole genera.</title>
        <authorList>
            <person name="Goeker M."/>
        </authorList>
    </citation>
    <scope>NUCLEOTIDE SEQUENCE</scope>
    <source>
        <strain evidence="6">DSM 43935</strain>
    </source>
</reference>
<dbReference type="RefSeq" id="WP_253777352.1">
    <property type="nucleotide sequence ID" value="NZ_JAMTCK010000016.1"/>
</dbReference>
<dbReference type="InterPro" id="IPR005119">
    <property type="entry name" value="LysR_subst-bd"/>
</dbReference>
<evidence type="ECO:0000313" key="6">
    <source>
        <dbReference type="EMBL" id="MCP2169009.1"/>
    </source>
</evidence>
<keyword evidence="3 6" id="KW-0238">DNA-binding</keyword>
<keyword evidence="2" id="KW-0805">Transcription regulation</keyword>
<evidence type="ECO:0000259" key="5">
    <source>
        <dbReference type="PROSITE" id="PS50931"/>
    </source>
</evidence>
<dbReference type="InterPro" id="IPR000847">
    <property type="entry name" value="LysR_HTH_N"/>
</dbReference>